<evidence type="ECO:0000313" key="2">
    <source>
        <dbReference type="EMBL" id="QXT61834.1"/>
    </source>
</evidence>
<feature type="domain" description="Metallo-beta-lactamase" evidence="1">
    <location>
        <begin position="21"/>
        <end position="180"/>
    </location>
</feature>
<name>A0ABX8SG49_9ACTN</name>
<dbReference type="PANTHER" id="PTHR42951:SF4">
    <property type="entry name" value="ACYL-COENZYME A THIOESTERASE MBLAC2"/>
    <property type="match status" value="1"/>
</dbReference>
<proteinExistence type="predicted"/>
<gene>
    <name evidence="2" type="ORF">KDB89_08510</name>
</gene>
<dbReference type="Pfam" id="PF00753">
    <property type="entry name" value="Lactamase_B"/>
    <property type="match status" value="1"/>
</dbReference>
<dbReference type="EMBL" id="CP079216">
    <property type="protein sequence ID" value="QXT61834.1"/>
    <property type="molecule type" value="Genomic_DNA"/>
</dbReference>
<reference evidence="2 3" key="1">
    <citation type="submission" date="2021-07" db="EMBL/GenBank/DDBJ databases">
        <title>complete genome sequencing of Tessaracoccus sp.J1M15.</title>
        <authorList>
            <person name="Bae J.-W."/>
            <person name="Kim D.-y."/>
        </authorList>
    </citation>
    <scope>NUCLEOTIDE SEQUENCE [LARGE SCALE GENOMIC DNA]</scope>
    <source>
        <strain evidence="2 3">J1M15</strain>
    </source>
</reference>
<dbReference type="InterPro" id="IPR001279">
    <property type="entry name" value="Metallo-B-lactamas"/>
</dbReference>
<dbReference type="SMART" id="SM00849">
    <property type="entry name" value="Lactamase_B"/>
    <property type="match status" value="1"/>
</dbReference>
<accession>A0ABX8SG49</accession>
<dbReference type="PANTHER" id="PTHR42951">
    <property type="entry name" value="METALLO-BETA-LACTAMASE DOMAIN-CONTAINING"/>
    <property type="match status" value="1"/>
</dbReference>
<keyword evidence="3" id="KW-1185">Reference proteome</keyword>
<dbReference type="CDD" id="cd16282">
    <property type="entry name" value="metallo-hydrolase-like_MBL-fold"/>
    <property type="match status" value="1"/>
</dbReference>
<evidence type="ECO:0000313" key="3">
    <source>
        <dbReference type="Proteomes" id="UP000824504"/>
    </source>
</evidence>
<dbReference type="InterPro" id="IPR050855">
    <property type="entry name" value="NDM-1-like"/>
</dbReference>
<evidence type="ECO:0000259" key="1">
    <source>
        <dbReference type="SMART" id="SM00849"/>
    </source>
</evidence>
<protein>
    <submittedName>
        <fullName evidence="2">MBL fold metallo-hydrolase</fullName>
    </submittedName>
</protein>
<sequence length="256" mass="27258">MSMTWTPVTERVLVTRLEPHRVNSTLVVGDDAALLVDAGNTPAQGAELIASAAERAGVPVTHVILTHAHEDHYGGLNGMGEVESLAHENLTAVPVTRTFSMAVSVDLGNQRVEALHFGEAHTRSDVVVFVPGENVVIAGDLLEEGADIQVDETTNLSNWPTFLDGVLGATNATTRFVPGHGDVVDRDFAFIARAEISMLYGQTEMLIQQGTALEDAAAATEWPFSPETLAVALPKAYAELAAKGITPRKQLPIFGL</sequence>
<dbReference type="Proteomes" id="UP000824504">
    <property type="component" value="Chromosome"/>
</dbReference>
<organism evidence="2 3">
    <name type="scientific">Tessaracoccus palaemonis</name>
    <dbReference type="NCBI Taxonomy" id="2829499"/>
    <lineage>
        <taxon>Bacteria</taxon>
        <taxon>Bacillati</taxon>
        <taxon>Actinomycetota</taxon>
        <taxon>Actinomycetes</taxon>
        <taxon>Propionibacteriales</taxon>
        <taxon>Propionibacteriaceae</taxon>
        <taxon>Tessaracoccus</taxon>
    </lineage>
</organism>
<dbReference type="RefSeq" id="WP_219080143.1">
    <property type="nucleotide sequence ID" value="NZ_CP079216.1"/>
</dbReference>